<dbReference type="GO" id="GO:0031201">
    <property type="term" value="C:SNARE complex"/>
    <property type="evidence" value="ECO:0007669"/>
    <property type="project" value="TreeGrafter"/>
</dbReference>
<evidence type="ECO:0000256" key="6">
    <source>
        <dbReference type="ARBA" id="ARBA00023136"/>
    </source>
</evidence>
<reference evidence="9" key="1">
    <citation type="submission" date="2023-07" db="EMBL/GenBank/DDBJ databases">
        <authorList>
            <consortium name="AG Swart"/>
            <person name="Singh M."/>
            <person name="Singh A."/>
            <person name="Seah K."/>
            <person name="Emmerich C."/>
        </authorList>
    </citation>
    <scope>NUCLEOTIDE SEQUENCE</scope>
    <source>
        <strain evidence="9">DP1</strain>
    </source>
</reference>
<keyword evidence="2" id="KW-0813">Transport</keyword>
<name>A0AAD1XNX6_EUPCR</name>
<keyword evidence="6 8" id="KW-0472">Membrane</keyword>
<keyword evidence="7" id="KW-0175">Coiled coil</keyword>
<keyword evidence="3 8" id="KW-0812">Transmembrane</keyword>
<evidence type="ECO:0000313" key="9">
    <source>
        <dbReference type="EMBL" id="CAI2376060.1"/>
    </source>
</evidence>
<dbReference type="GO" id="GO:0012507">
    <property type="term" value="C:ER to Golgi transport vesicle membrane"/>
    <property type="evidence" value="ECO:0007669"/>
    <property type="project" value="TreeGrafter"/>
</dbReference>
<dbReference type="GO" id="GO:0006906">
    <property type="term" value="P:vesicle fusion"/>
    <property type="evidence" value="ECO:0007669"/>
    <property type="project" value="TreeGrafter"/>
</dbReference>
<sequence length="223" mass="26160">MEELAMYEEEYVDNAKKYKKAKAEMQVSSDKKLEQAFKDMQFYSKEAKASYEQFNLSISELSAKERFKFQQRLNEYANQVEEMRREVNKAQVDYGFIKNKENLFGPNWDQPADNESFQDQRLLNENAPLSDQQNKLNQAIRVGHEAEVIAKDTKFNLAKDTDKMQKIRQNLGKVDGEMTVSDRLLDIIKKNESRNRCVLYSVAFTIVGAILLLVFLRIFKKHY</sequence>
<dbReference type="GO" id="GO:0005789">
    <property type="term" value="C:endoplasmic reticulum membrane"/>
    <property type="evidence" value="ECO:0007669"/>
    <property type="project" value="TreeGrafter"/>
</dbReference>
<dbReference type="GO" id="GO:0005794">
    <property type="term" value="C:Golgi apparatus"/>
    <property type="evidence" value="ECO:0007669"/>
    <property type="project" value="TreeGrafter"/>
</dbReference>
<proteinExistence type="predicted"/>
<dbReference type="Proteomes" id="UP001295684">
    <property type="component" value="Unassembled WGS sequence"/>
</dbReference>
<dbReference type="EMBL" id="CAMPGE010017590">
    <property type="protein sequence ID" value="CAI2376060.1"/>
    <property type="molecule type" value="Genomic_DNA"/>
</dbReference>
<evidence type="ECO:0000256" key="8">
    <source>
        <dbReference type="SAM" id="Phobius"/>
    </source>
</evidence>
<evidence type="ECO:0000256" key="7">
    <source>
        <dbReference type="SAM" id="Coils"/>
    </source>
</evidence>
<gene>
    <name evidence="9" type="ORF">ECRASSUSDP1_LOCUS17429</name>
</gene>
<evidence type="ECO:0000256" key="4">
    <source>
        <dbReference type="ARBA" id="ARBA00022927"/>
    </source>
</evidence>
<organism evidence="9 10">
    <name type="scientific">Euplotes crassus</name>
    <dbReference type="NCBI Taxonomy" id="5936"/>
    <lineage>
        <taxon>Eukaryota</taxon>
        <taxon>Sar</taxon>
        <taxon>Alveolata</taxon>
        <taxon>Ciliophora</taxon>
        <taxon>Intramacronucleata</taxon>
        <taxon>Spirotrichea</taxon>
        <taxon>Hypotrichia</taxon>
        <taxon>Euplotida</taxon>
        <taxon>Euplotidae</taxon>
        <taxon>Moneuplotes</taxon>
    </lineage>
</organism>
<dbReference type="GO" id="GO:0005484">
    <property type="term" value="F:SNAP receptor activity"/>
    <property type="evidence" value="ECO:0007669"/>
    <property type="project" value="TreeGrafter"/>
</dbReference>
<feature type="transmembrane region" description="Helical" evidence="8">
    <location>
        <begin position="198"/>
        <end position="219"/>
    </location>
</feature>
<comment type="subcellular location">
    <subcellularLocation>
        <location evidence="1">Membrane</location>
        <topology evidence="1">Single-pass type IV membrane protein</topology>
    </subcellularLocation>
</comment>
<evidence type="ECO:0000256" key="3">
    <source>
        <dbReference type="ARBA" id="ARBA00022692"/>
    </source>
</evidence>
<evidence type="ECO:0000256" key="1">
    <source>
        <dbReference type="ARBA" id="ARBA00004211"/>
    </source>
</evidence>
<keyword evidence="10" id="KW-1185">Reference proteome</keyword>
<dbReference type="AlphaFoldDB" id="A0AAD1XNX6"/>
<keyword evidence="5 8" id="KW-1133">Transmembrane helix</keyword>
<dbReference type="PANTHER" id="PTHR21230">
    <property type="entry name" value="VESICLE TRANSPORT V-SNARE PROTEIN VTI1-RELATED"/>
    <property type="match status" value="1"/>
</dbReference>
<evidence type="ECO:0000256" key="2">
    <source>
        <dbReference type="ARBA" id="ARBA00022448"/>
    </source>
</evidence>
<dbReference type="Gene3D" id="1.20.5.110">
    <property type="match status" value="1"/>
</dbReference>
<dbReference type="GO" id="GO:0000149">
    <property type="term" value="F:SNARE binding"/>
    <property type="evidence" value="ECO:0007669"/>
    <property type="project" value="TreeGrafter"/>
</dbReference>
<protein>
    <submittedName>
        <fullName evidence="9">Uncharacterized protein</fullName>
    </submittedName>
</protein>
<accession>A0AAD1XNX6</accession>
<evidence type="ECO:0000313" key="10">
    <source>
        <dbReference type="Proteomes" id="UP001295684"/>
    </source>
</evidence>
<keyword evidence="4" id="KW-0653">Protein transport</keyword>
<comment type="caution">
    <text evidence="9">The sequence shown here is derived from an EMBL/GenBank/DDBJ whole genome shotgun (WGS) entry which is preliminary data.</text>
</comment>
<evidence type="ECO:0000256" key="5">
    <source>
        <dbReference type="ARBA" id="ARBA00022989"/>
    </source>
</evidence>
<dbReference type="GO" id="GO:0015031">
    <property type="term" value="P:protein transport"/>
    <property type="evidence" value="ECO:0007669"/>
    <property type="project" value="UniProtKB-KW"/>
</dbReference>
<feature type="coiled-coil region" evidence="7">
    <location>
        <begin position="66"/>
        <end position="100"/>
    </location>
</feature>
<dbReference type="GO" id="GO:0031902">
    <property type="term" value="C:late endosome membrane"/>
    <property type="evidence" value="ECO:0007669"/>
    <property type="project" value="TreeGrafter"/>
</dbReference>